<sequence length="221" mass="24431">MAGKSTLMRTIAVNVMLAQMGGPIFGSSMQLAPITRIFTRIGARDATHKGQSTLFVELSETAEILRCADPWSLCLVDELGRGTSTHDGYTIAHATLASMKERQPVPPLLLFSTHYHALAQEQHETAESVSPRLVEATRVQLGYMDFTLSDADSSTLQTITFLYRLVPGICTRSYGVEVALLAGIFPGIVNMARTKSLELAKWYERQRDLRTILRFITHDGS</sequence>
<proteinExistence type="inferred from homology"/>
<dbReference type="GO" id="GO:0005524">
    <property type="term" value="F:ATP binding"/>
    <property type="evidence" value="ECO:0007669"/>
    <property type="project" value="UniProtKB-KW"/>
</dbReference>
<dbReference type="InterPro" id="IPR000432">
    <property type="entry name" value="DNA_mismatch_repair_MutS_C"/>
</dbReference>
<dbReference type="PANTHER" id="PTHR11361:SF148">
    <property type="entry name" value="DNA MISMATCH REPAIR PROTEIN MSH6"/>
    <property type="match status" value="1"/>
</dbReference>
<name>G0UWL6_TRYCI</name>
<dbReference type="GO" id="GO:0006298">
    <property type="term" value="P:mismatch repair"/>
    <property type="evidence" value="ECO:0007669"/>
    <property type="project" value="InterPro"/>
</dbReference>
<dbReference type="InterPro" id="IPR027417">
    <property type="entry name" value="P-loop_NTPase"/>
</dbReference>
<evidence type="ECO:0000256" key="4">
    <source>
        <dbReference type="ARBA" id="ARBA00023125"/>
    </source>
</evidence>
<gene>
    <name evidence="6" type="ORF">TCIL3000_10_5480</name>
</gene>
<dbReference type="PROSITE" id="PS00486">
    <property type="entry name" value="DNA_MISMATCH_REPAIR_2"/>
    <property type="match status" value="1"/>
</dbReference>
<dbReference type="SUPFAM" id="SSF52540">
    <property type="entry name" value="P-loop containing nucleoside triphosphate hydrolases"/>
    <property type="match status" value="1"/>
</dbReference>
<comment type="similarity">
    <text evidence="1">Belongs to the DNA mismatch repair MutS family.</text>
</comment>
<evidence type="ECO:0000259" key="5">
    <source>
        <dbReference type="PROSITE" id="PS00486"/>
    </source>
</evidence>
<dbReference type="Gene3D" id="3.40.50.300">
    <property type="entry name" value="P-loop containing nucleotide triphosphate hydrolases"/>
    <property type="match status" value="1"/>
</dbReference>
<dbReference type="AlphaFoldDB" id="G0UWL6"/>
<dbReference type="Pfam" id="PF00488">
    <property type="entry name" value="MutS_V"/>
    <property type="match status" value="1"/>
</dbReference>
<evidence type="ECO:0000256" key="3">
    <source>
        <dbReference type="ARBA" id="ARBA00022840"/>
    </source>
</evidence>
<keyword evidence="3" id="KW-0067">ATP-binding</keyword>
<evidence type="ECO:0000256" key="2">
    <source>
        <dbReference type="ARBA" id="ARBA00022741"/>
    </source>
</evidence>
<dbReference type="GO" id="GO:0140664">
    <property type="term" value="F:ATP-dependent DNA damage sensor activity"/>
    <property type="evidence" value="ECO:0007669"/>
    <property type="project" value="InterPro"/>
</dbReference>
<feature type="domain" description="DNA mismatch repair proteins mutS family" evidence="5">
    <location>
        <begin position="72"/>
        <end position="88"/>
    </location>
</feature>
<reference evidence="6" key="1">
    <citation type="journal article" date="2012" name="Proc. Natl. Acad. Sci. U.S.A.">
        <title>Antigenic diversity is generated by distinct evolutionary mechanisms in African trypanosome species.</title>
        <authorList>
            <person name="Jackson A.P."/>
            <person name="Berry A."/>
            <person name="Aslett M."/>
            <person name="Allison H.C."/>
            <person name="Burton P."/>
            <person name="Vavrova-Anderson J."/>
            <person name="Brown R."/>
            <person name="Browne H."/>
            <person name="Corton N."/>
            <person name="Hauser H."/>
            <person name="Gamble J."/>
            <person name="Gilderthorp R."/>
            <person name="Marcello L."/>
            <person name="McQuillan J."/>
            <person name="Otto T.D."/>
            <person name="Quail M.A."/>
            <person name="Sanders M.J."/>
            <person name="van Tonder A."/>
            <person name="Ginger M.L."/>
            <person name="Field M.C."/>
            <person name="Barry J.D."/>
            <person name="Hertz-Fowler C."/>
            <person name="Berriman M."/>
        </authorList>
    </citation>
    <scope>NUCLEOTIDE SEQUENCE</scope>
    <source>
        <strain evidence="6">IL3000</strain>
    </source>
</reference>
<dbReference type="PANTHER" id="PTHR11361">
    <property type="entry name" value="DNA MISMATCH REPAIR PROTEIN MUTS FAMILY MEMBER"/>
    <property type="match status" value="1"/>
</dbReference>
<dbReference type="FunFam" id="3.40.50.300:FF:003151">
    <property type="entry name" value="Mismatch repair protein MSH8, putative"/>
    <property type="match status" value="1"/>
</dbReference>
<organism evidence="6">
    <name type="scientific">Trypanosoma congolense (strain IL3000)</name>
    <dbReference type="NCBI Taxonomy" id="1068625"/>
    <lineage>
        <taxon>Eukaryota</taxon>
        <taxon>Discoba</taxon>
        <taxon>Euglenozoa</taxon>
        <taxon>Kinetoplastea</taxon>
        <taxon>Metakinetoplastina</taxon>
        <taxon>Trypanosomatida</taxon>
        <taxon>Trypanosomatidae</taxon>
        <taxon>Trypanosoma</taxon>
        <taxon>Nannomonas</taxon>
    </lineage>
</organism>
<dbReference type="EMBL" id="HE575323">
    <property type="protein sequence ID" value="CCC93782.1"/>
    <property type="molecule type" value="Genomic_DNA"/>
</dbReference>
<protein>
    <submittedName>
        <fullName evidence="6">Uncharacterized protein TCIL3000_10_5480</fullName>
    </submittedName>
</protein>
<keyword evidence="2" id="KW-0547">Nucleotide-binding</keyword>
<dbReference type="GO" id="GO:0030983">
    <property type="term" value="F:mismatched DNA binding"/>
    <property type="evidence" value="ECO:0007669"/>
    <property type="project" value="InterPro"/>
</dbReference>
<dbReference type="SMART" id="SM00534">
    <property type="entry name" value="MUTSac"/>
    <property type="match status" value="1"/>
</dbReference>
<keyword evidence="4" id="KW-0238">DNA-binding</keyword>
<dbReference type="InterPro" id="IPR045076">
    <property type="entry name" value="MutS"/>
</dbReference>
<evidence type="ECO:0000256" key="1">
    <source>
        <dbReference type="ARBA" id="ARBA00006271"/>
    </source>
</evidence>
<evidence type="ECO:0000313" key="6">
    <source>
        <dbReference type="EMBL" id="CCC93782.1"/>
    </source>
</evidence>
<dbReference type="GO" id="GO:0032301">
    <property type="term" value="C:MutSalpha complex"/>
    <property type="evidence" value="ECO:0007669"/>
    <property type="project" value="TreeGrafter"/>
</dbReference>
<accession>G0UWL6</accession>